<name>A0A8K0PEE6_9PEZI</name>
<keyword evidence="4" id="KW-1185">Reference proteome</keyword>
<evidence type="ECO:0000313" key="4">
    <source>
        <dbReference type="Proteomes" id="UP000809789"/>
    </source>
</evidence>
<dbReference type="InterPro" id="IPR036812">
    <property type="entry name" value="NAD(P)_OxRdtase_dom_sf"/>
</dbReference>
<sequence length="359" mass="38615">MPPTPPGLPTLSPLILGGAGFSSQLTSTPHSLPAVPILLRAFSLGLLTIDTSPYYHPSEEILGAALQDPAITSRYRREDYVLMTKAGRIAADHFDYSPAWIRTSVERSLGRFGTGYLDVVFCHDVEYISLEEGVGAVGTLLELKDQGVIRAAGISGYDLPKIKAVAKEVQRRYGRGVDVVQNWAQLTLQNTRLETEGLRELREAGVWAVCASSPLACGLLRDGGVPVGALGDWHPAPEGLRERSREAARVVRESGESLPGVALRFAIRRAVENTKGDLVVSTITGIGSLEDLEENAAAARQVLGDGILGDAGAAAKKAGEVEGGDKRLQEKDEVLFKKVREVLGDWIDYDFSTPKDAET</sequence>
<organism evidence="3 4">
    <name type="scientific">Elsinoe batatas</name>
    <dbReference type="NCBI Taxonomy" id="2601811"/>
    <lineage>
        <taxon>Eukaryota</taxon>
        <taxon>Fungi</taxon>
        <taxon>Dikarya</taxon>
        <taxon>Ascomycota</taxon>
        <taxon>Pezizomycotina</taxon>
        <taxon>Dothideomycetes</taxon>
        <taxon>Dothideomycetidae</taxon>
        <taxon>Myriangiales</taxon>
        <taxon>Elsinoaceae</taxon>
        <taxon>Elsinoe</taxon>
    </lineage>
</organism>
<reference evidence="3" key="1">
    <citation type="submission" date="2021-07" db="EMBL/GenBank/DDBJ databases">
        <title>Elsinoe batatas strain:CRI-CJ2 Genome sequencing and assembly.</title>
        <authorList>
            <person name="Huang L."/>
        </authorList>
    </citation>
    <scope>NUCLEOTIDE SEQUENCE</scope>
    <source>
        <strain evidence="3">CRI-CJ2</strain>
    </source>
</reference>
<gene>
    <name evidence="3" type="ORF">KVT40_005616</name>
</gene>
<feature type="domain" description="NADP-dependent oxidoreductase" evidence="2">
    <location>
        <begin position="13"/>
        <end position="302"/>
    </location>
</feature>
<dbReference type="GO" id="GO:0045290">
    <property type="term" value="F:D-arabinose 1-dehydrogenase [NAD(P)+] activity"/>
    <property type="evidence" value="ECO:0007669"/>
    <property type="project" value="TreeGrafter"/>
</dbReference>
<dbReference type="PANTHER" id="PTHR42686:SF1">
    <property type="entry name" value="GH17980P-RELATED"/>
    <property type="match status" value="1"/>
</dbReference>
<comment type="caution">
    <text evidence="3">The sequence shown here is derived from an EMBL/GenBank/DDBJ whole genome shotgun (WGS) entry which is preliminary data.</text>
</comment>
<dbReference type="OrthoDB" id="5286008at2759"/>
<dbReference type="InterPro" id="IPR023210">
    <property type="entry name" value="NADP_OxRdtase_dom"/>
</dbReference>
<dbReference type="Proteomes" id="UP000809789">
    <property type="component" value="Unassembled WGS sequence"/>
</dbReference>
<dbReference type="SUPFAM" id="SSF51430">
    <property type="entry name" value="NAD(P)-linked oxidoreductase"/>
    <property type="match status" value="1"/>
</dbReference>
<accession>A0A8K0PEE6</accession>
<dbReference type="PANTHER" id="PTHR42686">
    <property type="entry name" value="GH17980P-RELATED"/>
    <property type="match status" value="1"/>
</dbReference>
<protein>
    <recommendedName>
        <fullName evidence="2">NADP-dependent oxidoreductase domain-containing protein</fullName>
    </recommendedName>
</protein>
<dbReference type="GO" id="GO:0070485">
    <property type="term" value="P:dehydro-D-arabinono-1,4-lactone biosynthetic process"/>
    <property type="evidence" value="ECO:0007669"/>
    <property type="project" value="TreeGrafter"/>
</dbReference>
<dbReference type="GO" id="GO:0005829">
    <property type="term" value="C:cytosol"/>
    <property type="evidence" value="ECO:0007669"/>
    <property type="project" value="TreeGrafter"/>
</dbReference>
<dbReference type="InterPro" id="IPR020471">
    <property type="entry name" value="AKR"/>
</dbReference>
<dbReference type="AlphaFoldDB" id="A0A8K0PEE6"/>
<dbReference type="Gene3D" id="3.20.20.100">
    <property type="entry name" value="NADP-dependent oxidoreductase domain"/>
    <property type="match status" value="1"/>
</dbReference>
<dbReference type="EMBL" id="JAESVG020000006">
    <property type="protein sequence ID" value="KAG8626671.1"/>
    <property type="molecule type" value="Genomic_DNA"/>
</dbReference>
<evidence type="ECO:0000256" key="1">
    <source>
        <dbReference type="ARBA" id="ARBA00023002"/>
    </source>
</evidence>
<proteinExistence type="predicted"/>
<keyword evidence="1" id="KW-0560">Oxidoreductase</keyword>
<evidence type="ECO:0000313" key="3">
    <source>
        <dbReference type="EMBL" id="KAG8626671.1"/>
    </source>
</evidence>
<evidence type="ECO:0000259" key="2">
    <source>
        <dbReference type="Pfam" id="PF00248"/>
    </source>
</evidence>
<dbReference type="Pfam" id="PF00248">
    <property type="entry name" value="Aldo_ket_red"/>
    <property type="match status" value="1"/>
</dbReference>